<dbReference type="Pfam" id="PF23559">
    <property type="entry name" value="WHD_DRP"/>
    <property type="match status" value="1"/>
</dbReference>
<dbReference type="Pfam" id="PF25019">
    <property type="entry name" value="LRR_R13L1-DRL21"/>
    <property type="match status" value="1"/>
</dbReference>
<dbReference type="PRINTS" id="PR00364">
    <property type="entry name" value="DISEASERSIST"/>
</dbReference>
<feature type="domain" description="Disease resistance protein winged helix" evidence="4">
    <location>
        <begin position="458"/>
        <end position="527"/>
    </location>
</feature>
<name>A0AAV8DL87_9POAL</name>
<sequence length="1242" mass="142114">MVGTLTTSAVSWGLSAAGWLLSPILTKFVNKCYDAFGIDPPPHLLCRKQALLDKLENLQTILLPQLLILTEAVQQSPHRPLLKQLLQKLRYAFYEAEHVLGLIEYNRLEKEVNSFFPSISKSKCTFKKLKRKLKCESTKKDLIKSLETIDKTVNEVMKIVGLLNQPNSGVHNSIDRPNELIKETISNPGTDVIGREEDRKYIVELLQENIPESSSNTKCYSVIAIWGMGGSGKTTLAQYVCEYVKEANYFDLVIWTHVSKKFSIRAIWERIWESAFKESCPNFSSSEGLQSKLEEKLRGQKFLLVLDDAWCDERISVQEVEKLFAPLSSSKRGSKVLITTRMEETAKILGAMNPIPLRELDEVQFLSLLMCNALGDEKIGDMEEKLLTSIGKKIAAKLCRSPLAAKTVARQLHRRLDPEFWLSMLNRSSLLNDTMGALYLSYQYLPPALQRCFAFCSLFPKGHYFDHDHLVNLWIAEGFTEADENINKHPKQIANWYILELISSSFFQADKLNSNSYYMHDLMHDLAEHVSEGECFRIESGDKKKIPTETRHIFVVFDMLEEYMDKICNLKYLCTIIVRMSLWNFCLKKVKLDALFMKCKKLHVVDIQCYVVERVPKSVMHSRNLRYLNLVTKLLDETHNSLNKLYRLCVIYTGRQISNVGSLISLHDLKEFRIGTTSGFELKQLEHLTNLFGSLSIYGLHNVKNAEEAYRTNLAKKKDLHTLLFSWDYESKYVLREIDVEILEGLSPPPQIKNMAIKGYTGKRFPSWILENNDNIKYLKHLELADCVGMEALARINELYELQYLSISFLPRLNSWEPLPSKVTQLELSHCLSLAFVCDRDLEVITSIRSSKISQIVTFMENSLRNNAHGSIDFQFERVVEMMKLDNHIDEETLSIISKDLNKCLEKRLDLIFQLTNKYSELFLSPELNKLSIRSCFITDKILAQSLQGLTSLTQLTLVDIITITCIPKEVLRSLNNLMVLDITGCMLLTLIEGWDTHKTLEELTIECCPNLILETSAAAKSRSILKKIILGACMPSDDMLQGLISLEGLWIWDCPTIENLGIYHLKALIDLVIRHCPNLISLRGISGLKNLKILDVVGCQNFKCYSDADKVPQLNQLYISRLSLLEQLISLNGFSYLVSLNLYEGQQSEEECEVLHHLSSLEEIIFSQCKLHSLPPLQCLHSLKSVTIDRCANLISLPDLPPSVKTISIRYCNEEFTKSCKDTSHQNWRKISHIPEKNIRP</sequence>
<dbReference type="GO" id="GO:0006952">
    <property type="term" value="P:defense response"/>
    <property type="evidence" value="ECO:0007669"/>
    <property type="project" value="UniProtKB-KW"/>
</dbReference>
<dbReference type="GO" id="GO:0043531">
    <property type="term" value="F:ADP binding"/>
    <property type="evidence" value="ECO:0007669"/>
    <property type="project" value="InterPro"/>
</dbReference>
<dbReference type="Gene3D" id="3.80.10.10">
    <property type="entry name" value="Ribonuclease Inhibitor"/>
    <property type="match status" value="3"/>
</dbReference>
<dbReference type="Pfam" id="PF00931">
    <property type="entry name" value="NB-ARC"/>
    <property type="match status" value="1"/>
</dbReference>
<keyword evidence="7" id="KW-1185">Reference proteome</keyword>
<dbReference type="InterPro" id="IPR032675">
    <property type="entry name" value="LRR_dom_sf"/>
</dbReference>
<dbReference type="SUPFAM" id="SSF52540">
    <property type="entry name" value="P-loop containing nucleoside triphosphate hydrolases"/>
    <property type="match status" value="1"/>
</dbReference>
<gene>
    <name evidence="6" type="ORF">LUZ62_078129</name>
</gene>
<dbReference type="InterPro" id="IPR027417">
    <property type="entry name" value="P-loop_NTPase"/>
</dbReference>
<comment type="caution">
    <text evidence="6">The sequence shown here is derived from an EMBL/GenBank/DDBJ whole genome shotgun (WGS) entry which is preliminary data.</text>
</comment>
<dbReference type="PANTHER" id="PTHR36766:SF64">
    <property type="entry name" value="OS12G0206100 PROTEIN"/>
    <property type="match status" value="1"/>
</dbReference>
<dbReference type="InterPro" id="IPR056789">
    <property type="entry name" value="LRR_R13L1-DRL21"/>
</dbReference>
<evidence type="ECO:0000259" key="4">
    <source>
        <dbReference type="Pfam" id="PF23559"/>
    </source>
</evidence>
<evidence type="ECO:0000313" key="6">
    <source>
        <dbReference type="EMBL" id="KAJ4767754.1"/>
    </source>
</evidence>
<dbReference type="SUPFAM" id="SSF52058">
    <property type="entry name" value="L domain-like"/>
    <property type="match status" value="2"/>
</dbReference>
<feature type="domain" description="NB-ARC" evidence="3">
    <location>
        <begin position="204"/>
        <end position="361"/>
    </location>
</feature>
<evidence type="ECO:0000256" key="2">
    <source>
        <dbReference type="ARBA" id="ARBA00022821"/>
    </source>
</evidence>
<dbReference type="Gene3D" id="3.40.50.300">
    <property type="entry name" value="P-loop containing nucleotide triphosphate hydrolases"/>
    <property type="match status" value="1"/>
</dbReference>
<dbReference type="InterPro" id="IPR002182">
    <property type="entry name" value="NB-ARC"/>
</dbReference>
<dbReference type="AlphaFoldDB" id="A0AAV8DL87"/>
<accession>A0AAV8DL87</accession>
<feature type="domain" description="R13L1/DRL21-like LRR repeat region" evidence="5">
    <location>
        <begin position="682"/>
        <end position="808"/>
    </location>
</feature>
<proteinExistence type="predicted"/>
<keyword evidence="2" id="KW-0611">Plant defense</keyword>
<evidence type="ECO:0000256" key="1">
    <source>
        <dbReference type="ARBA" id="ARBA00022614"/>
    </source>
</evidence>
<evidence type="ECO:0000259" key="5">
    <source>
        <dbReference type="Pfam" id="PF25019"/>
    </source>
</evidence>
<dbReference type="EMBL" id="JAMFTS010000004">
    <property type="protein sequence ID" value="KAJ4767754.1"/>
    <property type="molecule type" value="Genomic_DNA"/>
</dbReference>
<protein>
    <submittedName>
        <fullName evidence="6">Disease resistance protein RGA2</fullName>
    </submittedName>
</protein>
<evidence type="ECO:0000259" key="3">
    <source>
        <dbReference type="Pfam" id="PF00931"/>
    </source>
</evidence>
<dbReference type="PANTHER" id="PTHR36766">
    <property type="entry name" value="PLANT BROAD-SPECTRUM MILDEW RESISTANCE PROTEIN RPW8"/>
    <property type="match status" value="1"/>
</dbReference>
<keyword evidence="1" id="KW-0433">Leucine-rich repeat</keyword>
<dbReference type="InterPro" id="IPR058922">
    <property type="entry name" value="WHD_DRP"/>
</dbReference>
<dbReference type="Gene3D" id="1.10.10.10">
    <property type="entry name" value="Winged helix-like DNA-binding domain superfamily/Winged helix DNA-binding domain"/>
    <property type="match status" value="1"/>
</dbReference>
<evidence type="ECO:0000313" key="7">
    <source>
        <dbReference type="Proteomes" id="UP001140206"/>
    </source>
</evidence>
<organism evidence="6 7">
    <name type="scientific">Rhynchospora pubera</name>
    <dbReference type="NCBI Taxonomy" id="906938"/>
    <lineage>
        <taxon>Eukaryota</taxon>
        <taxon>Viridiplantae</taxon>
        <taxon>Streptophyta</taxon>
        <taxon>Embryophyta</taxon>
        <taxon>Tracheophyta</taxon>
        <taxon>Spermatophyta</taxon>
        <taxon>Magnoliopsida</taxon>
        <taxon>Liliopsida</taxon>
        <taxon>Poales</taxon>
        <taxon>Cyperaceae</taxon>
        <taxon>Cyperoideae</taxon>
        <taxon>Rhynchosporeae</taxon>
        <taxon>Rhynchospora</taxon>
    </lineage>
</organism>
<dbReference type="InterPro" id="IPR036388">
    <property type="entry name" value="WH-like_DNA-bd_sf"/>
</dbReference>
<reference evidence="6" key="1">
    <citation type="submission" date="2022-08" db="EMBL/GenBank/DDBJ databases">
        <authorList>
            <person name="Marques A."/>
        </authorList>
    </citation>
    <scope>NUCLEOTIDE SEQUENCE</scope>
    <source>
        <strain evidence="6">RhyPub2mFocal</strain>
        <tissue evidence="6">Leaves</tissue>
    </source>
</reference>
<dbReference type="Proteomes" id="UP001140206">
    <property type="component" value="Chromosome 4"/>
</dbReference>